<dbReference type="RefSeq" id="XP_012544085.3">
    <property type="nucleotide sequence ID" value="XM_012688631.4"/>
</dbReference>
<feature type="transmembrane region" description="Helical" evidence="1">
    <location>
        <begin position="222"/>
        <end position="241"/>
    </location>
</feature>
<proteinExistence type="predicted"/>
<dbReference type="AlphaFoldDB" id="A0A8R2G9E6"/>
<dbReference type="KEGG" id="bmor:101738521"/>
<dbReference type="Proteomes" id="UP000005204">
    <property type="component" value="Unassembled WGS sequence"/>
</dbReference>
<evidence type="ECO:0000313" key="4">
    <source>
        <dbReference type="Proteomes" id="UP000005204"/>
    </source>
</evidence>
<protein>
    <recommendedName>
        <fullName evidence="2">Cyclic nucleotide-binding domain-containing protein</fullName>
    </recommendedName>
</protein>
<name>A0A8R2G9E6_BOMMO</name>
<dbReference type="Gene3D" id="1.10.287.630">
    <property type="entry name" value="Helix hairpin bin"/>
    <property type="match status" value="1"/>
</dbReference>
<dbReference type="GO" id="GO:0035725">
    <property type="term" value="P:sodium ion transmembrane transport"/>
    <property type="evidence" value="ECO:0007669"/>
    <property type="project" value="TreeGrafter"/>
</dbReference>
<dbReference type="Gene3D" id="2.60.120.10">
    <property type="entry name" value="Jelly Rolls"/>
    <property type="match status" value="1"/>
</dbReference>
<dbReference type="InterPro" id="IPR014710">
    <property type="entry name" value="RmlC-like_jellyroll"/>
</dbReference>
<dbReference type="SMART" id="SM00100">
    <property type="entry name" value="cNMP"/>
    <property type="match status" value="1"/>
</dbReference>
<keyword evidence="1" id="KW-1133">Transmembrane helix</keyword>
<feature type="domain" description="Cyclic nucleotide-binding" evidence="2">
    <location>
        <begin position="407"/>
        <end position="506"/>
    </location>
</feature>
<keyword evidence="1" id="KW-0472">Membrane</keyword>
<dbReference type="InterPro" id="IPR018490">
    <property type="entry name" value="cNMP-bd_dom_sf"/>
</dbReference>
<dbReference type="EnsemblMetazoa" id="XM_012688631.3">
    <property type="protein sequence ID" value="XP_012544085.3"/>
    <property type="gene ID" value="LOC101738521"/>
</dbReference>
<dbReference type="InterPro" id="IPR051413">
    <property type="entry name" value="K/Na_HCN_channel"/>
</dbReference>
<dbReference type="InterPro" id="IPR000595">
    <property type="entry name" value="cNMP-bd_dom"/>
</dbReference>
<keyword evidence="1" id="KW-0812">Transmembrane</keyword>
<dbReference type="GO" id="GO:0003254">
    <property type="term" value="P:regulation of membrane depolarization"/>
    <property type="evidence" value="ECO:0007669"/>
    <property type="project" value="TreeGrafter"/>
</dbReference>
<reference evidence="3" key="2">
    <citation type="submission" date="2022-06" db="UniProtKB">
        <authorList>
            <consortium name="EnsemblMetazoa"/>
        </authorList>
    </citation>
    <scope>IDENTIFICATION</scope>
    <source>
        <strain evidence="3">p50T (Dazao)</strain>
    </source>
</reference>
<dbReference type="PANTHER" id="PTHR45689:SF14">
    <property type="entry name" value="CYCLIC NUCLEOTIDE-GATED CATION CHANNEL SUBUNIT A-LIKE PROTEIN"/>
    <property type="match status" value="1"/>
</dbReference>
<sequence length="543" mass="63667">MEPKEPMISYKYFQGHQCHLSSDKLSCYSSKHGRFRKFLLDAITVNPDDVRAQLIFRSYAAFNAEKHRQYTCNPASIHPYSKLRIWLETGFVLSMLASNTLVAVHYSKFDPDEKDYQHYMLYSLDFLYFLNIFANFFTGYIEGHTQKYVVLDLKMIAFKYARSWMCIDLFSSSYFFPGLVERDHKIHDVIMESLKILRLPVLLVYTNNVMTVLRAGIFKKTIVEILILMWSFLTWNIYFQFANEYLIEGTFGPTNPRNCSWMTVGNLWNATSEIRFTFALNRAVGMLRTNSNLHIIEQIDLCSQSFYIVSWLIAKLLIYHSCLKYIVSLFGSESASARYYIMTKQVVNYMNQRKFPPRIKKKIIKFYNIRFQSNFLMESRMIDCVSGQLREDIIMHTGRQLVREVEFLKQLPRPLLVQIGFKLHVVIFIAGDIIFKINSVGDCVYFIDKGTVAIYSESGKEVCHLEDGDFFGAISLILRRFRLTTAVAVTNCELFRLSKEDFYSTMACYPTVYESIKKRAINRYEETCVLDEHHKSEMRMNEN</sequence>
<dbReference type="GO" id="GO:0005249">
    <property type="term" value="F:voltage-gated potassium channel activity"/>
    <property type="evidence" value="ECO:0007669"/>
    <property type="project" value="TreeGrafter"/>
</dbReference>
<evidence type="ECO:0000313" key="3">
    <source>
        <dbReference type="EnsemblMetazoa" id="XP_012544085.3"/>
    </source>
</evidence>
<accession>A0A8R2G9E6</accession>
<dbReference type="PROSITE" id="PS50042">
    <property type="entry name" value="CNMP_BINDING_3"/>
    <property type="match status" value="1"/>
</dbReference>
<reference evidence="4" key="1">
    <citation type="journal article" date="2008" name="Insect Biochem. Mol. Biol.">
        <title>The genome of a lepidopteran model insect, the silkworm Bombyx mori.</title>
        <authorList>
            <consortium name="International Silkworm Genome Consortium"/>
        </authorList>
    </citation>
    <scope>NUCLEOTIDE SEQUENCE [LARGE SCALE GENOMIC DNA]</scope>
    <source>
        <strain evidence="4">p50T</strain>
    </source>
</reference>
<dbReference type="GeneID" id="101738521"/>
<dbReference type="GO" id="GO:0098855">
    <property type="term" value="C:HCN channel complex"/>
    <property type="evidence" value="ECO:0007669"/>
    <property type="project" value="TreeGrafter"/>
</dbReference>
<feature type="transmembrane region" description="Helical" evidence="1">
    <location>
        <begin position="196"/>
        <end position="215"/>
    </location>
</feature>
<feature type="transmembrane region" description="Helical" evidence="1">
    <location>
        <begin position="85"/>
        <end position="107"/>
    </location>
</feature>
<evidence type="ECO:0000259" key="2">
    <source>
        <dbReference type="PROSITE" id="PS50042"/>
    </source>
</evidence>
<organism evidence="3 4">
    <name type="scientific">Bombyx mori</name>
    <name type="common">Silk moth</name>
    <dbReference type="NCBI Taxonomy" id="7091"/>
    <lineage>
        <taxon>Eukaryota</taxon>
        <taxon>Metazoa</taxon>
        <taxon>Ecdysozoa</taxon>
        <taxon>Arthropoda</taxon>
        <taxon>Hexapoda</taxon>
        <taxon>Insecta</taxon>
        <taxon>Pterygota</taxon>
        <taxon>Neoptera</taxon>
        <taxon>Endopterygota</taxon>
        <taxon>Lepidoptera</taxon>
        <taxon>Glossata</taxon>
        <taxon>Ditrysia</taxon>
        <taxon>Bombycoidea</taxon>
        <taxon>Bombycidae</taxon>
        <taxon>Bombycinae</taxon>
        <taxon>Bombyx</taxon>
    </lineage>
</organism>
<evidence type="ECO:0000256" key="1">
    <source>
        <dbReference type="SAM" id="Phobius"/>
    </source>
</evidence>
<feature type="transmembrane region" description="Helical" evidence="1">
    <location>
        <begin position="119"/>
        <end position="140"/>
    </location>
</feature>
<dbReference type="Pfam" id="PF00027">
    <property type="entry name" value="cNMP_binding"/>
    <property type="match status" value="1"/>
</dbReference>
<keyword evidence="4" id="KW-1185">Reference proteome</keyword>
<dbReference type="SUPFAM" id="SSF51206">
    <property type="entry name" value="cAMP-binding domain-like"/>
    <property type="match status" value="1"/>
</dbReference>
<dbReference type="PANTHER" id="PTHR45689">
    <property type="entry name" value="I[[H]] CHANNEL, ISOFORM E"/>
    <property type="match status" value="1"/>
</dbReference>
<dbReference type="CDD" id="cd00038">
    <property type="entry name" value="CAP_ED"/>
    <property type="match status" value="1"/>
</dbReference>